<dbReference type="Proteomes" id="UP000253426">
    <property type="component" value="Unassembled WGS sequence"/>
</dbReference>
<evidence type="ECO:0000313" key="6">
    <source>
        <dbReference type="Proteomes" id="UP000253426"/>
    </source>
</evidence>
<dbReference type="Gene3D" id="3.30.559.30">
    <property type="entry name" value="Nonribosomal peptide synthetase, condensation domain"/>
    <property type="match status" value="1"/>
</dbReference>
<reference evidence="5 6" key="1">
    <citation type="submission" date="2018-06" db="EMBL/GenBank/DDBJ databases">
        <title>Genomic Encyclopedia of Type Strains, Phase IV (KMG-IV): sequencing the most valuable type-strain genomes for metagenomic binning, comparative biology and taxonomic classification.</title>
        <authorList>
            <person name="Goeker M."/>
        </authorList>
    </citation>
    <scope>NUCLEOTIDE SEQUENCE [LARGE SCALE GENOMIC DNA]</scope>
    <source>
        <strain evidence="5 6">DSM 25532</strain>
    </source>
</reference>
<organism evidence="5 6">
    <name type="scientific">Roseimicrobium gellanilyticum</name>
    <dbReference type="NCBI Taxonomy" id="748857"/>
    <lineage>
        <taxon>Bacteria</taxon>
        <taxon>Pseudomonadati</taxon>
        <taxon>Verrucomicrobiota</taxon>
        <taxon>Verrucomicrobiia</taxon>
        <taxon>Verrucomicrobiales</taxon>
        <taxon>Verrucomicrobiaceae</taxon>
        <taxon>Roseimicrobium</taxon>
    </lineage>
</organism>
<dbReference type="InterPro" id="IPR020845">
    <property type="entry name" value="AMP-binding_CS"/>
</dbReference>
<dbReference type="InterPro" id="IPR020459">
    <property type="entry name" value="AMP-binding"/>
</dbReference>
<dbReference type="Gene3D" id="3.30.300.30">
    <property type="match status" value="1"/>
</dbReference>
<dbReference type="PANTHER" id="PTHR45527:SF1">
    <property type="entry name" value="FATTY ACID SYNTHASE"/>
    <property type="match status" value="1"/>
</dbReference>
<dbReference type="Pfam" id="PF00501">
    <property type="entry name" value="AMP-binding"/>
    <property type="match status" value="1"/>
</dbReference>
<dbReference type="InterPro" id="IPR025110">
    <property type="entry name" value="AMP-bd_C"/>
</dbReference>
<proteinExistence type="predicted"/>
<gene>
    <name evidence="5" type="ORF">DES53_101846</name>
</gene>
<dbReference type="InterPro" id="IPR001242">
    <property type="entry name" value="Condensation_dom"/>
</dbReference>
<dbReference type="GO" id="GO:0003824">
    <property type="term" value="F:catalytic activity"/>
    <property type="evidence" value="ECO:0007669"/>
    <property type="project" value="InterPro"/>
</dbReference>
<dbReference type="SUPFAM" id="SSF47336">
    <property type="entry name" value="ACP-like"/>
    <property type="match status" value="1"/>
</dbReference>
<keyword evidence="6" id="KW-1185">Reference proteome</keyword>
<dbReference type="SUPFAM" id="SSF53335">
    <property type="entry name" value="S-adenosyl-L-methionine-dependent methyltransferases"/>
    <property type="match status" value="1"/>
</dbReference>
<dbReference type="SUPFAM" id="SSF56801">
    <property type="entry name" value="Acetyl-CoA synthetase-like"/>
    <property type="match status" value="1"/>
</dbReference>
<dbReference type="Gene3D" id="3.30.559.10">
    <property type="entry name" value="Chloramphenicol acetyltransferase-like domain"/>
    <property type="match status" value="1"/>
</dbReference>
<dbReference type="InterPro" id="IPR020806">
    <property type="entry name" value="PKS_PP-bd"/>
</dbReference>
<dbReference type="Gene3D" id="3.40.50.150">
    <property type="entry name" value="Vaccinia Virus protein VP39"/>
    <property type="match status" value="1"/>
</dbReference>
<dbReference type="PROSITE" id="PS00455">
    <property type="entry name" value="AMP_BINDING"/>
    <property type="match status" value="1"/>
</dbReference>
<sequence>MDWTNWHQLYDAGMGISARLRLVEEQLRAAVEACQPGPVRILSICAGDGRDIFGAFAGHPRSQDVHAVLIDTDAAGLQRAETWAVEAGMGGRIQTLCADATSGANYRGVTHADIVLVSGVLAHVSEASIPGLIQSLPMLLQTGGWLIWNRHLVLNRGSEHVSLLRDLLRSTGFKEEVYELTSPKGFAVSSARYHGAMLPLDEQRVLFDFVGLDRLQKEAKPPQEWADTFDAVDDSRETLVGLFEQMVAVHPNYPALSSDTWSFDYEKLDHAANRLAAELLGMGGSPGDRVAILMNHDAPLAAAVLGVLKAGRIVVVLNPAEPTARHAQVCADCAPACIITDADHHAGAVALAHHPKSVLLVQEQLAGPPAPAPEMLISPDDVAFIIYTSGTTGRPKGVMQTHANIVHNAQRLSRTMGLGPGERVLLLASLSGGLGLSTAWCGLLHGACVCPFPTAIVGVTGLEAWMKLQSITVYVSSASIFRSFMRTLAEGAAFPQVRMVRIASERATSEDFALFRRHFADECLLLHTLSSSETGNITQMMFRKNDVVTDGPLPVGRPANGVGLLVVDEQGREVPRGKDGEIVVQSRRLSPGYWGDAGLTAKCFSTAAGGLREFRGGDRGRWDAEGNLVFLGRQDHQVKIHGFRVELAEVEAELLREPGVAEAVVRPEVLNFGETGLVAFVVPSAEAACTEDGLRRALANRLPGPMIPSIIVLMESLPLTSHGKVDRSSLAAMVRAGTRWEAGDIEAPATEAEKALARIWEEVFEVKAVGREADFFRMGGDSLTATVIAARVDGALRVRLELKVFSEHPTLAALAAEIERRRAVGAESAEPSGPVRVRRDGPLPLSFQQERAWRFSQTPEGALGYVLRACYRLTGPLNALVLQDSLTYLVRRHEILRTTIELVDGMPMQIIRPPSRVPLPLEDVSGSADAHAAASDIVTRERHRPFGFATGPLLRFTLIRLGEQEHWLLRVNHHIISDGPSWDIFMREFKVVFGQLSQNEEPALPAKTLQYADYAVWQRSHFQKGSPAWEGLVEKWTTLLSGAPPAPTLSFRRMEPEPYADPRDGFLSVTLSDACSRNLEAMAMEWRTTSYVLRLAAFVAVIAMDGWQEELVVGVYITDRDSLAAQGMFGFMASLAALRLRFDAAETFRDWVSRVQQAVSDVQACSGLAFEDVCEELQRRGIGTPAINLIVKDDNEEDRLSMGELDVSRVPPEGLRTVLPAMPWGFTAAFKEEGKAQLLLARFDARIYDPAGVRRTMDQWSLFLDAVSSNPGKSLGGQLQGLGPTDAQSLWGDDFSG</sequence>
<dbReference type="InterPro" id="IPR000873">
    <property type="entry name" value="AMP-dep_synth/lig_dom"/>
</dbReference>
<dbReference type="GO" id="GO:0044550">
    <property type="term" value="P:secondary metabolite biosynthetic process"/>
    <property type="evidence" value="ECO:0007669"/>
    <property type="project" value="TreeGrafter"/>
</dbReference>
<dbReference type="PRINTS" id="PR00154">
    <property type="entry name" value="AMPBINDING"/>
</dbReference>
<dbReference type="Pfam" id="PF00550">
    <property type="entry name" value="PP-binding"/>
    <property type="match status" value="1"/>
</dbReference>
<dbReference type="InterPro" id="IPR042099">
    <property type="entry name" value="ANL_N_sf"/>
</dbReference>
<dbReference type="OrthoDB" id="605930at2"/>
<keyword evidence="1" id="KW-0596">Phosphopantetheine</keyword>
<keyword evidence="2" id="KW-0597">Phosphoprotein</keyword>
<protein>
    <submittedName>
        <fullName evidence="5">Amino acid adenylation domain-containing protein</fullName>
    </submittedName>
</protein>
<dbReference type="Gene3D" id="3.40.50.12780">
    <property type="entry name" value="N-terminal domain of ligase-like"/>
    <property type="match status" value="1"/>
</dbReference>
<evidence type="ECO:0000256" key="2">
    <source>
        <dbReference type="ARBA" id="ARBA00022553"/>
    </source>
</evidence>
<evidence type="ECO:0000313" key="5">
    <source>
        <dbReference type="EMBL" id="RBP48046.1"/>
    </source>
</evidence>
<dbReference type="Gene3D" id="1.10.1200.10">
    <property type="entry name" value="ACP-like"/>
    <property type="match status" value="1"/>
</dbReference>
<dbReference type="PANTHER" id="PTHR45527">
    <property type="entry name" value="NONRIBOSOMAL PEPTIDE SYNTHETASE"/>
    <property type="match status" value="1"/>
</dbReference>
<dbReference type="PROSITE" id="PS50075">
    <property type="entry name" value="CARRIER"/>
    <property type="match status" value="1"/>
</dbReference>
<dbReference type="InterPro" id="IPR045851">
    <property type="entry name" value="AMP-bd_C_sf"/>
</dbReference>
<evidence type="ECO:0000256" key="1">
    <source>
        <dbReference type="ARBA" id="ARBA00022450"/>
    </source>
</evidence>
<dbReference type="GO" id="GO:0031177">
    <property type="term" value="F:phosphopantetheine binding"/>
    <property type="evidence" value="ECO:0007669"/>
    <property type="project" value="InterPro"/>
</dbReference>
<dbReference type="InterPro" id="IPR009081">
    <property type="entry name" value="PP-bd_ACP"/>
</dbReference>
<dbReference type="SUPFAM" id="SSF52777">
    <property type="entry name" value="CoA-dependent acyltransferases"/>
    <property type="match status" value="2"/>
</dbReference>
<dbReference type="InterPro" id="IPR029063">
    <property type="entry name" value="SAM-dependent_MTases_sf"/>
</dbReference>
<accession>A0A366HUU5</accession>
<feature type="domain" description="Carrier" evidence="4">
    <location>
        <begin position="747"/>
        <end position="822"/>
    </location>
</feature>
<dbReference type="RefSeq" id="WP_113956923.1">
    <property type="nucleotide sequence ID" value="NZ_QNRR01000001.1"/>
</dbReference>
<evidence type="ECO:0000256" key="3">
    <source>
        <dbReference type="SAM" id="MobiDB-lite"/>
    </source>
</evidence>
<dbReference type="InterPro" id="IPR036736">
    <property type="entry name" value="ACP-like_sf"/>
</dbReference>
<dbReference type="InterPro" id="IPR023213">
    <property type="entry name" value="CAT-like_dom_sf"/>
</dbReference>
<dbReference type="EMBL" id="QNRR01000001">
    <property type="protein sequence ID" value="RBP48046.1"/>
    <property type="molecule type" value="Genomic_DNA"/>
</dbReference>
<feature type="region of interest" description="Disordered" evidence="3">
    <location>
        <begin position="1275"/>
        <end position="1297"/>
    </location>
</feature>
<dbReference type="Pfam" id="PF13193">
    <property type="entry name" value="AMP-binding_C"/>
    <property type="match status" value="1"/>
</dbReference>
<comment type="caution">
    <text evidence="5">The sequence shown here is derived from an EMBL/GenBank/DDBJ whole genome shotgun (WGS) entry which is preliminary data.</text>
</comment>
<evidence type="ECO:0000259" key="4">
    <source>
        <dbReference type="PROSITE" id="PS50075"/>
    </source>
</evidence>
<dbReference type="CDD" id="cd02440">
    <property type="entry name" value="AdoMet_MTases"/>
    <property type="match status" value="1"/>
</dbReference>
<dbReference type="GO" id="GO:0043041">
    <property type="term" value="P:amino acid activation for nonribosomal peptide biosynthetic process"/>
    <property type="evidence" value="ECO:0007669"/>
    <property type="project" value="TreeGrafter"/>
</dbReference>
<dbReference type="SMART" id="SM00823">
    <property type="entry name" value="PKS_PP"/>
    <property type="match status" value="1"/>
</dbReference>
<name>A0A366HUU5_9BACT</name>
<dbReference type="GO" id="GO:0005737">
    <property type="term" value="C:cytoplasm"/>
    <property type="evidence" value="ECO:0007669"/>
    <property type="project" value="TreeGrafter"/>
</dbReference>
<dbReference type="Pfam" id="PF00668">
    <property type="entry name" value="Condensation"/>
    <property type="match status" value="1"/>
</dbReference>